<dbReference type="OrthoDB" id="9795496at2"/>
<dbReference type="FunFam" id="1.20.1260.100:FF:000001">
    <property type="entry name" value="translocator protein 2"/>
    <property type="match status" value="1"/>
</dbReference>
<keyword evidence="3 6" id="KW-0812">Transmembrane</keyword>
<keyword evidence="5 6" id="KW-0472">Membrane</keyword>
<name>A0A8G2BEY3_9PROT</name>
<evidence type="ECO:0000256" key="4">
    <source>
        <dbReference type="ARBA" id="ARBA00022989"/>
    </source>
</evidence>
<comment type="caution">
    <text evidence="7">The sequence shown here is derived from an EMBL/GenBank/DDBJ whole genome shotgun (WGS) entry which is preliminary data.</text>
</comment>
<dbReference type="CDD" id="cd15904">
    <property type="entry name" value="TSPO_MBR"/>
    <property type="match status" value="1"/>
</dbReference>
<dbReference type="InterPro" id="IPR004307">
    <property type="entry name" value="TspO_MBR"/>
</dbReference>
<comment type="subcellular location">
    <subcellularLocation>
        <location evidence="1">Membrane</location>
        <topology evidence="1">Multi-pass membrane protein</topology>
    </subcellularLocation>
</comment>
<evidence type="ECO:0000256" key="5">
    <source>
        <dbReference type="ARBA" id="ARBA00023136"/>
    </source>
</evidence>
<feature type="transmembrane region" description="Helical" evidence="6">
    <location>
        <begin position="75"/>
        <end position="93"/>
    </location>
</feature>
<evidence type="ECO:0000256" key="2">
    <source>
        <dbReference type="ARBA" id="ARBA00007524"/>
    </source>
</evidence>
<accession>A0A8G2BEY3</accession>
<keyword evidence="4 6" id="KW-1133">Transmembrane helix</keyword>
<feature type="transmembrane region" description="Helical" evidence="6">
    <location>
        <begin position="6"/>
        <end position="23"/>
    </location>
</feature>
<dbReference type="InterPro" id="IPR038330">
    <property type="entry name" value="TspO/MBR-related_sf"/>
</dbReference>
<dbReference type="RefSeq" id="WP_093148360.1">
    <property type="nucleotide sequence ID" value="NZ_FNBW01000002.1"/>
</dbReference>
<dbReference type="Proteomes" id="UP000198615">
    <property type="component" value="Unassembled WGS sequence"/>
</dbReference>
<evidence type="ECO:0000256" key="6">
    <source>
        <dbReference type="SAM" id="Phobius"/>
    </source>
</evidence>
<keyword evidence="8" id="KW-1185">Reference proteome</keyword>
<dbReference type="PIRSF" id="PIRSF005859">
    <property type="entry name" value="PBR"/>
    <property type="match status" value="1"/>
</dbReference>
<comment type="similarity">
    <text evidence="2">Belongs to the TspO/BZRP family.</text>
</comment>
<protein>
    <submittedName>
        <fullName evidence="7">TspO and MBR related proteins</fullName>
    </submittedName>
</protein>
<dbReference type="Gene3D" id="1.20.1260.100">
    <property type="entry name" value="TspO/MBR protein"/>
    <property type="match status" value="1"/>
</dbReference>
<evidence type="ECO:0000256" key="3">
    <source>
        <dbReference type="ARBA" id="ARBA00022692"/>
    </source>
</evidence>
<evidence type="ECO:0000313" key="8">
    <source>
        <dbReference type="Proteomes" id="UP000198615"/>
    </source>
</evidence>
<evidence type="ECO:0000256" key="1">
    <source>
        <dbReference type="ARBA" id="ARBA00004141"/>
    </source>
</evidence>
<dbReference type="PANTHER" id="PTHR10057:SF0">
    <property type="entry name" value="TRANSLOCATOR PROTEIN"/>
    <property type="match status" value="1"/>
</dbReference>
<dbReference type="Pfam" id="PF03073">
    <property type="entry name" value="TspO_MBR"/>
    <property type="match status" value="1"/>
</dbReference>
<gene>
    <name evidence="7" type="ORF">SAMN05660686_00829</name>
</gene>
<sequence>MFDPALIVFIVACTAAALTGVLFKPGQWYEQLAKPWWRPPNWLFGPAWTILYAMIAISGWLVWKASSWPAMAPALTIYGVQLLLNAGWSPLFFGLRRPDLAFYELLLLWTSILATIIAFLPISPLAAGLLVPYLAWVTFAGALNLSIVRLNPVEARG</sequence>
<evidence type="ECO:0000313" key="7">
    <source>
        <dbReference type="EMBL" id="SDF26940.1"/>
    </source>
</evidence>
<dbReference type="AlphaFoldDB" id="A0A8G2BEY3"/>
<dbReference type="GO" id="GO:0016020">
    <property type="term" value="C:membrane"/>
    <property type="evidence" value="ECO:0007669"/>
    <property type="project" value="UniProtKB-SubCell"/>
</dbReference>
<organism evidence="7 8">
    <name type="scientific">Thalassobaculum litoreum DSM 18839</name>
    <dbReference type="NCBI Taxonomy" id="1123362"/>
    <lineage>
        <taxon>Bacteria</taxon>
        <taxon>Pseudomonadati</taxon>
        <taxon>Pseudomonadota</taxon>
        <taxon>Alphaproteobacteria</taxon>
        <taxon>Rhodospirillales</taxon>
        <taxon>Thalassobaculaceae</taxon>
        <taxon>Thalassobaculum</taxon>
    </lineage>
</organism>
<dbReference type="GO" id="GO:0033013">
    <property type="term" value="P:tetrapyrrole metabolic process"/>
    <property type="evidence" value="ECO:0007669"/>
    <property type="project" value="UniProtKB-ARBA"/>
</dbReference>
<proteinExistence type="inferred from homology"/>
<dbReference type="EMBL" id="FNBW01000002">
    <property type="protein sequence ID" value="SDF26940.1"/>
    <property type="molecule type" value="Genomic_DNA"/>
</dbReference>
<feature type="transmembrane region" description="Helical" evidence="6">
    <location>
        <begin position="105"/>
        <end position="127"/>
    </location>
</feature>
<dbReference type="PANTHER" id="PTHR10057">
    <property type="entry name" value="PERIPHERAL-TYPE BENZODIAZEPINE RECEPTOR"/>
    <property type="match status" value="1"/>
</dbReference>
<feature type="transmembrane region" description="Helical" evidence="6">
    <location>
        <begin position="133"/>
        <end position="151"/>
    </location>
</feature>
<feature type="transmembrane region" description="Helical" evidence="6">
    <location>
        <begin position="43"/>
        <end position="63"/>
    </location>
</feature>
<reference evidence="7 8" key="1">
    <citation type="submission" date="2016-10" db="EMBL/GenBank/DDBJ databases">
        <authorList>
            <person name="Varghese N."/>
            <person name="Submissions S."/>
        </authorList>
    </citation>
    <scope>NUCLEOTIDE SEQUENCE [LARGE SCALE GENOMIC DNA]</scope>
    <source>
        <strain evidence="7 8">DSM 18839</strain>
    </source>
</reference>